<organism evidence="2 3">
    <name type="scientific">Solanum commersonii</name>
    <name type="common">Commerson's wild potato</name>
    <name type="synonym">Commerson's nightshade</name>
    <dbReference type="NCBI Taxonomy" id="4109"/>
    <lineage>
        <taxon>Eukaryota</taxon>
        <taxon>Viridiplantae</taxon>
        <taxon>Streptophyta</taxon>
        <taxon>Embryophyta</taxon>
        <taxon>Tracheophyta</taxon>
        <taxon>Spermatophyta</taxon>
        <taxon>Magnoliopsida</taxon>
        <taxon>eudicotyledons</taxon>
        <taxon>Gunneridae</taxon>
        <taxon>Pentapetalae</taxon>
        <taxon>asterids</taxon>
        <taxon>lamiids</taxon>
        <taxon>Solanales</taxon>
        <taxon>Solanaceae</taxon>
        <taxon>Solanoideae</taxon>
        <taxon>Solaneae</taxon>
        <taxon>Solanum</taxon>
    </lineage>
</organism>
<dbReference type="AlphaFoldDB" id="A0A9J6AIH2"/>
<dbReference type="PANTHER" id="PTHR39112:SF1">
    <property type="entry name" value="PROTEIN RALF-LIKE 27"/>
    <property type="match status" value="1"/>
</dbReference>
<sequence>MERKWYKKLTTMLLVTIIKVQEVIGALECNGTNSSIGACLPDVDEFLMESETSTMILADNARNQYLSFDSAGSKGEICKEDIYGNCIGNKNVKASHCTYGSRCKHDDDDDDAPLLLVTVLKVEAVSECNGTSSSIGACLVDVDEFLMESETSTRILAAGGNARSQKYLTGPRGRKQRYVMKKFTVIASIIRTLRQHAAILVPAANVM</sequence>
<dbReference type="InterPro" id="IPR039252">
    <property type="entry name" value="RALFL27"/>
</dbReference>
<accession>A0A9J6AIH2</accession>
<feature type="chain" id="PRO_5039914202" evidence="1">
    <location>
        <begin position="26"/>
        <end position="207"/>
    </location>
</feature>
<dbReference type="PANTHER" id="PTHR39112">
    <property type="entry name" value="PROTEIN RALF-LIKE 27-RELATED"/>
    <property type="match status" value="1"/>
</dbReference>
<protein>
    <submittedName>
        <fullName evidence="2">Uncharacterized protein</fullName>
    </submittedName>
</protein>
<proteinExistence type="predicted"/>
<evidence type="ECO:0000256" key="1">
    <source>
        <dbReference type="SAM" id="SignalP"/>
    </source>
</evidence>
<evidence type="ECO:0000313" key="2">
    <source>
        <dbReference type="EMBL" id="KAG5624132.1"/>
    </source>
</evidence>
<gene>
    <name evidence="2" type="ORF">H5410_009350</name>
</gene>
<dbReference type="Proteomes" id="UP000824120">
    <property type="component" value="Chromosome 2"/>
</dbReference>
<dbReference type="EMBL" id="JACXVP010000002">
    <property type="protein sequence ID" value="KAG5624132.1"/>
    <property type="molecule type" value="Genomic_DNA"/>
</dbReference>
<feature type="signal peptide" evidence="1">
    <location>
        <begin position="1"/>
        <end position="25"/>
    </location>
</feature>
<dbReference type="OrthoDB" id="1303939at2759"/>
<comment type="caution">
    <text evidence="2">The sequence shown here is derived from an EMBL/GenBank/DDBJ whole genome shotgun (WGS) entry which is preliminary data.</text>
</comment>
<reference evidence="2 3" key="1">
    <citation type="submission" date="2020-09" db="EMBL/GenBank/DDBJ databases">
        <title>De no assembly of potato wild relative species, Solanum commersonii.</title>
        <authorList>
            <person name="Cho K."/>
        </authorList>
    </citation>
    <scope>NUCLEOTIDE SEQUENCE [LARGE SCALE GENOMIC DNA]</scope>
    <source>
        <strain evidence="2">LZ3.2</strain>
        <tissue evidence="2">Leaf</tissue>
    </source>
</reference>
<evidence type="ECO:0000313" key="3">
    <source>
        <dbReference type="Proteomes" id="UP000824120"/>
    </source>
</evidence>
<name>A0A9J6AIH2_SOLCO</name>
<keyword evidence="3" id="KW-1185">Reference proteome</keyword>
<keyword evidence="1" id="KW-0732">Signal</keyword>